<feature type="domain" description="HTH tetR-type" evidence="3">
    <location>
        <begin position="1"/>
        <end position="54"/>
    </location>
</feature>
<gene>
    <name evidence="4" type="ORF">NRB56_65420</name>
</gene>
<dbReference type="PANTHER" id="PTHR30055:SF226">
    <property type="entry name" value="HTH-TYPE TRANSCRIPTIONAL REGULATOR PKSA"/>
    <property type="match status" value="1"/>
</dbReference>
<protein>
    <recommendedName>
        <fullName evidence="3">HTH tetR-type domain-containing protein</fullName>
    </recommendedName>
</protein>
<dbReference type="Pfam" id="PF00440">
    <property type="entry name" value="TetR_N"/>
    <property type="match status" value="1"/>
</dbReference>
<organism evidence="4 5">
    <name type="scientific">Nocardia aurantia</name>
    <dbReference type="NCBI Taxonomy" id="2585199"/>
    <lineage>
        <taxon>Bacteria</taxon>
        <taxon>Bacillati</taxon>
        <taxon>Actinomycetota</taxon>
        <taxon>Actinomycetes</taxon>
        <taxon>Mycobacteriales</taxon>
        <taxon>Nocardiaceae</taxon>
        <taxon>Nocardia</taxon>
    </lineage>
</organism>
<dbReference type="Gene3D" id="1.10.357.10">
    <property type="entry name" value="Tetracycline Repressor, domain 2"/>
    <property type="match status" value="1"/>
</dbReference>
<dbReference type="GO" id="GO:0003700">
    <property type="term" value="F:DNA-binding transcription factor activity"/>
    <property type="evidence" value="ECO:0007669"/>
    <property type="project" value="TreeGrafter"/>
</dbReference>
<dbReference type="AlphaFoldDB" id="A0A7K0DZI0"/>
<name>A0A7K0DZI0_9NOCA</name>
<dbReference type="InterPro" id="IPR009057">
    <property type="entry name" value="Homeodomain-like_sf"/>
</dbReference>
<dbReference type="InterPro" id="IPR036271">
    <property type="entry name" value="Tet_transcr_reg_TetR-rel_C_sf"/>
</dbReference>
<sequence length="180" mass="19748">MDAATQVFSESGLREGTLRDIAERVGMTHAGMRHHFPTKAALLAAVLRRRDEISLAKGAAAQPRGVEILREWVDATRRHVAQPTLIDLEVTLVAEATVPDHPAYEYFVEAYGRAEELLQRAFGEIRADGILAPGITVTQAARVALAATVGLQQLWVWDRDRDLVGELEFAIGSLITVPLE</sequence>
<keyword evidence="5" id="KW-1185">Reference proteome</keyword>
<dbReference type="Proteomes" id="UP000431401">
    <property type="component" value="Unassembled WGS sequence"/>
</dbReference>
<dbReference type="SUPFAM" id="SSF48498">
    <property type="entry name" value="Tetracyclin repressor-like, C-terminal domain"/>
    <property type="match status" value="1"/>
</dbReference>
<comment type="caution">
    <text evidence="4">The sequence shown here is derived from an EMBL/GenBank/DDBJ whole genome shotgun (WGS) entry which is preliminary data.</text>
</comment>
<accession>A0A7K0DZI0</accession>
<reference evidence="4 5" key="1">
    <citation type="submission" date="2019-10" db="EMBL/GenBank/DDBJ databases">
        <title>Nocardia macrotermitis sp. nov. and Nocardia aurantia sp. nov., isolated from the gut of fungus growing-termite Macrotermes natalensis.</title>
        <authorList>
            <person name="Benndorf R."/>
            <person name="Schwitalla J."/>
            <person name="Martin K."/>
            <person name="De Beer W."/>
            <person name="Kaster A.-K."/>
            <person name="Vollmers J."/>
            <person name="Poulsen M."/>
            <person name="Beemelmanns C."/>
        </authorList>
    </citation>
    <scope>NUCLEOTIDE SEQUENCE [LARGE SCALE GENOMIC DNA]</scope>
    <source>
        <strain evidence="4 5">RB56</strain>
    </source>
</reference>
<proteinExistence type="predicted"/>
<evidence type="ECO:0000313" key="4">
    <source>
        <dbReference type="EMBL" id="MQY30937.1"/>
    </source>
</evidence>
<dbReference type="InterPro" id="IPR001647">
    <property type="entry name" value="HTH_TetR"/>
</dbReference>
<dbReference type="SUPFAM" id="SSF46689">
    <property type="entry name" value="Homeodomain-like"/>
    <property type="match status" value="1"/>
</dbReference>
<keyword evidence="1 2" id="KW-0238">DNA-binding</keyword>
<evidence type="ECO:0000313" key="5">
    <source>
        <dbReference type="Proteomes" id="UP000431401"/>
    </source>
</evidence>
<evidence type="ECO:0000259" key="3">
    <source>
        <dbReference type="PROSITE" id="PS50977"/>
    </source>
</evidence>
<dbReference type="GO" id="GO:0000976">
    <property type="term" value="F:transcription cis-regulatory region binding"/>
    <property type="evidence" value="ECO:0007669"/>
    <property type="project" value="TreeGrafter"/>
</dbReference>
<dbReference type="InterPro" id="IPR050109">
    <property type="entry name" value="HTH-type_TetR-like_transc_reg"/>
</dbReference>
<evidence type="ECO:0000256" key="2">
    <source>
        <dbReference type="PROSITE-ProRule" id="PRU00335"/>
    </source>
</evidence>
<dbReference type="PROSITE" id="PS50977">
    <property type="entry name" value="HTH_TETR_2"/>
    <property type="match status" value="1"/>
</dbReference>
<feature type="DNA-binding region" description="H-T-H motif" evidence="2">
    <location>
        <begin position="17"/>
        <end position="36"/>
    </location>
</feature>
<evidence type="ECO:0000256" key="1">
    <source>
        <dbReference type="ARBA" id="ARBA00023125"/>
    </source>
</evidence>
<dbReference type="PANTHER" id="PTHR30055">
    <property type="entry name" value="HTH-TYPE TRANSCRIPTIONAL REGULATOR RUTR"/>
    <property type="match status" value="1"/>
</dbReference>
<dbReference type="EMBL" id="WEGI01000016">
    <property type="protein sequence ID" value="MQY30937.1"/>
    <property type="molecule type" value="Genomic_DNA"/>
</dbReference>